<dbReference type="Proteomes" id="UP000004982">
    <property type="component" value="Unassembled WGS sequence"/>
</dbReference>
<evidence type="ECO:0000256" key="9">
    <source>
        <dbReference type="ARBA" id="ARBA00023139"/>
    </source>
</evidence>
<dbReference type="PROSITE" id="PS51257">
    <property type="entry name" value="PROKAR_LIPOPROTEIN"/>
    <property type="match status" value="1"/>
</dbReference>
<reference evidence="14 15" key="1">
    <citation type="submission" date="2011-05" db="EMBL/GenBank/DDBJ databases">
        <authorList>
            <person name="Muzny D."/>
            <person name="Qin X."/>
            <person name="Deng J."/>
            <person name="Jiang H."/>
            <person name="Liu Y."/>
            <person name="Qu J."/>
            <person name="Song X.-Z."/>
            <person name="Zhang L."/>
            <person name="Thornton R."/>
            <person name="Coyle M."/>
            <person name="Francisco L."/>
            <person name="Jackson L."/>
            <person name="Javaid M."/>
            <person name="Korchina V."/>
            <person name="Kovar C."/>
            <person name="Mata R."/>
            <person name="Mathew T."/>
            <person name="Ngo R."/>
            <person name="Nguyen L."/>
            <person name="Nguyen N."/>
            <person name="Okwuonu G."/>
            <person name="Ongeri F."/>
            <person name="Pham C."/>
            <person name="Simmons D."/>
            <person name="Wilczek-Boney K."/>
            <person name="Hale W."/>
            <person name="Jakkamsetti A."/>
            <person name="Pham P."/>
            <person name="Ruth R."/>
            <person name="San Lucas F."/>
            <person name="Warren J."/>
            <person name="Zhang J."/>
            <person name="Zhao Z."/>
            <person name="Zhou C."/>
            <person name="Zhu D."/>
            <person name="Lee S."/>
            <person name="Bess C."/>
            <person name="Blankenburg K."/>
            <person name="Forbes L."/>
            <person name="Fu Q."/>
            <person name="Gubbala S."/>
            <person name="Hirani K."/>
            <person name="Jayaseelan J.C."/>
            <person name="Lara F."/>
            <person name="Munidasa M."/>
            <person name="Palculict T."/>
            <person name="Patil S."/>
            <person name="Pu L.-L."/>
            <person name="Saada N."/>
            <person name="Tang L."/>
            <person name="Weissenberger G."/>
            <person name="Zhu Y."/>
            <person name="Hemphill L."/>
            <person name="Shang Y."/>
            <person name="Youmans B."/>
            <person name="Ayvaz T."/>
            <person name="Ross M."/>
            <person name="Santibanez J."/>
            <person name="Aqrawi P."/>
            <person name="Gross S."/>
            <person name="Joshi V."/>
            <person name="Fowler G."/>
            <person name="Nazareth L."/>
            <person name="Reid J."/>
            <person name="Worley K."/>
            <person name="Petrosino J."/>
            <person name="Highlander S."/>
            <person name="Gibbs R."/>
        </authorList>
    </citation>
    <scope>NUCLEOTIDE SEQUENCE [LARGE SCALE GENOMIC DNA]</scope>
    <source>
        <strain evidence="14 15">ATCC 33926</strain>
    </source>
</reference>
<evidence type="ECO:0000256" key="11">
    <source>
        <dbReference type="ARBA" id="ARBA00023237"/>
    </source>
</evidence>
<evidence type="ECO:0000256" key="3">
    <source>
        <dbReference type="ARBA" id="ARBA00011245"/>
    </source>
</evidence>
<evidence type="ECO:0000256" key="4">
    <source>
        <dbReference type="ARBA" id="ARBA00016202"/>
    </source>
</evidence>
<evidence type="ECO:0000256" key="2">
    <source>
        <dbReference type="ARBA" id="ARBA00009696"/>
    </source>
</evidence>
<keyword evidence="12 14" id="KW-0449">Lipoprotein</keyword>
<keyword evidence="5" id="KW-0813">Transport</keyword>
<evidence type="ECO:0000313" key="15">
    <source>
        <dbReference type="Proteomes" id="UP000004982"/>
    </source>
</evidence>
<protein>
    <recommendedName>
        <fullName evidence="4">Outer-membrane lipoprotein LolB</fullName>
    </recommendedName>
</protein>
<dbReference type="EMBL" id="AFQE01000070">
    <property type="protein sequence ID" value="EGQ76921.1"/>
    <property type="molecule type" value="Genomic_DNA"/>
</dbReference>
<evidence type="ECO:0000313" key="14">
    <source>
        <dbReference type="EMBL" id="EGQ76921.1"/>
    </source>
</evidence>
<dbReference type="Gene3D" id="2.50.20.10">
    <property type="entry name" value="Lipoprotein localisation LolA/LolB/LppX"/>
    <property type="match status" value="1"/>
</dbReference>
<accession>A0AA36UJJ8</accession>
<keyword evidence="9" id="KW-0564">Palmitate</keyword>
<evidence type="ECO:0000256" key="12">
    <source>
        <dbReference type="ARBA" id="ARBA00023288"/>
    </source>
</evidence>
<feature type="signal peptide" evidence="13">
    <location>
        <begin position="1"/>
        <end position="16"/>
    </location>
</feature>
<dbReference type="AlphaFoldDB" id="A0AA36UJJ8"/>
<evidence type="ECO:0000256" key="8">
    <source>
        <dbReference type="ARBA" id="ARBA00023136"/>
    </source>
</evidence>
<dbReference type="GO" id="GO:0009279">
    <property type="term" value="C:cell outer membrane"/>
    <property type="evidence" value="ECO:0007669"/>
    <property type="project" value="UniProtKB-SubCell"/>
</dbReference>
<dbReference type="InterPro" id="IPR004565">
    <property type="entry name" value="OM_lipoprot_LolB"/>
</dbReference>
<sequence>MKLQTLVSIATLTLLAACVHPNLSQQNDWKPAENVNDFTADGRLAVKVEEKGSYANFDWSYQNQVQTISVNTPLGSTVGQLCKDNQGVLAVDSKGRVYQAETAEELSNKLLGYELPVQYLHIWADGKRVANAPYRLLPDGRLEQFNWTITRSTNSEGKPKILQLENAKLNVRLVFDEVNHEPAASDQTQCAARLKNKKRA</sequence>
<keyword evidence="7" id="KW-0653">Protein transport</keyword>
<evidence type="ECO:0000256" key="1">
    <source>
        <dbReference type="ARBA" id="ARBA00004459"/>
    </source>
</evidence>
<keyword evidence="11" id="KW-0998">Cell outer membrane</keyword>
<name>A0AA36UJJ8_9NEIS</name>
<evidence type="ECO:0000256" key="7">
    <source>
        <dbReference type="ARBA" id="ARBA00022927"/>
    </source>
</evidence>
<keyword evidence="8" id="KW-0472">Membrane</keyword>
<feature type="chain" id="PRO_5041302774" description="Outer-membrane lipoprotein LolB" evidence="13">
    <location>
        <begin position="17"/>
        <end position="200"/>
    </location>
</feature>
<evidence type="ECO:0000256" key="6">
    <source>
        <dbReference type="ARBA" id="ARBA00022729"/>
    </source>
</evidence>
<dbReference type="GO" id="GO:0015031">
    <property type="term" value="P:protein transport"/>
    <property type="evidence" value="ECO:0007669"/>
    <property type="project" value="UniProtKB-KW"/>
</dbReference>
<dbReference type="NCBIfam" id="TIGR00548">
    <property type="entry name" value="lolB"/>
    <property type="match status" value="1"/>
</dbReference>
<dbReference type="RefSeq" id="WP_003778240.1">
    <property type="nucleotide sequence ID" value="NZ_GL985620.1"/>
</dbReference>
<comment type="subcellular location">
    <subcellularLocation>
        <location evidence="1">Cell outer membrane</location>
        <topology evidence="1">Lipid-anchor</topology>
    </subcellularLocation>
</comment>
<dbReference type="Pfam" id="PF03550">
    <property type="entry name" value="LolB"/>
    <property type="match status" value="1"/>
</dbReference>
<proteinExistence type="inferred from homology"/>
<organism evidence="14 15">
    <name type="scientific">Neisseria macacae ATCC 33926</name>
    <dbReference type="NCBI Taxonomy" id="997348"/>
    <lineage>
        <taxon>Bacteria</taxon>
        <taxon>Pseudomonadati</taxon>
        <taxon>Pseudomonadota</taxon>
        <taxon>Betaproteobacteria</taxon>
        <taxon>Neisseriales</taxon>
        <taxon>Neisseriaceae</taxon>
        <taxon>Neisseria</taxon>
    </lineage>
</organism>
<comment type="subunit">
    <text evidence="3">Monomer.</text>
</comment>
<dbReference type="SUPFAM" id="SSF89392">
    <property type="entry name" value="Prokaryotic lipoproteins and lipoprotein localization factors"/>
    <property type="match status" value="1"/>
</dbReference>
<evidence type="ECO:0000256" key="5">
    <source>
        <dbReference type="ARBA" id="ARBA00022448"/>
    </source>
</evidence>
<comment type="caution">
    <text evidence="14">The sequence shown here is derived from an EMBL/GenBank/DDBJ whole genome shotgun (WGS) entry which is preliminary data.</text>
</comment>
<gene>
    <name evidence="14" type="primary">lolB</name>
    <name evidence="14" type="ORF">HMPREF9418_1490</name>
</gene>
<dbReference type="InterPro" id="IPR029046">
    <property type="entry name" value="LolA/LolB/LppX"/>
</dbReference>
<dbReference type="CDD" id="cd16326">
    <property type="entry name" value="LolB"/>
    <property type="match status" value="1"/>
</dbReference>
<evidence type="ECO:0000256" key="10">
    <source>
        <dbReference type="ARBA" id="ARBA00023186"/>
    </source>
</evidence>
<comment type="similarity">
    <text evidence="2">Belongs to the LolB family.</text>
</comment>
<evidence type="ECO:0000256" key="13">
    <source>
        <dbReference type="SAM" id="SignalP"/>
    </source>
</evidence>
<keyword evidence="10" id="KW-0143">Chaperone</keyword>
<keyword evidence="6 13" id="KW-0732">Signal</keyword>